<keyword evidence="7" id="KW-1185">Reference proteome</keyword>
<proteinExistence type="predicted"/>
<dbReference type="Gene3D" id="3.30.40.10">
    <property type="entry name" value="Zinc/RING finger domain, C3HC4 (zinc finger)"/>
    <property type="match status" value="1"/>
</dbReference>
<dbReference type="GO" id="GO:0008270">
    <property type="term" value="F:zinc ion binding"/>
    <property type="evidence" value="ECO:0007669"/>
    <property type="project" value="UniProtKB-KW"/>
</dbReference>
<keyword evidence="3" id="KW-0862">Zinc</keyword>
<evidence type="ECO:0000256" key="4">
    <source>
        <dbReference type="PROSITE-ProRule" id="PRU00175"/>
    </source>
</evidence>
<keyword evidence="2 4" id="KW-0863">Zinc-finger</keyword>
<accession>A0A061FHD2</accession>
<dbReference type="AlphaFoldDB" id="A0A061FHD2"/>
<gene>
    <name evidence="6" type="ORF">TCM_032568</name>
</gene>
<dbReference type="SMART" id="SM00184">
    <property type="entry name" value="RING"/>
    <property type="match status" value="1"/>
</dbReference>
<sequence length="186" mass="21183">MQPGSSAGHGLLCAPNGLLVCLGTKGVISPSHGLMSYSPSIQHLSSPACFNQSLLLLEEVLLIVSPLKWAWNFLLHYSLFPYHMPGIGEDLKLGRCNYYKQESGEEVVECAICLCNIDDDDEIRELRCDHLFHKVCLDRWIGYRNSTCPICRSCMTPRRLVTGMEVILFNYVSFDDCRHRDAWWLR</sequence>
<organism evidence="6 7">
    <name type="scientific">Theobroma cacao</name>
    <name type="common">Cacao</name>
    <name type="synonym">Cocoa</name>
    <dbReference type="NCBI Taxonomy" id="3641"/>
    <lineage>
        <taxon>Eukaryota</taxon>
        <taxon>Viridiplantae</taxon>
        <taxon>Streptophyta</taxon>
        <taxon>Embryophyta</taxon>
        <taxon>Tracheophyta</taxon>
        <taxon>Spermatophyta</taxon>
        <taxon>Magnoliopsida</taxon>
        <taxon>eudicotyledons</taxon>
        <taxon>Gunneridae</taxon>
        <taxon>Pentapetalae</taxon>
        <taxon>rosids</taxon>
        <taxon>malvids</taxon>
        <taxon>Malvales</taxon>
        <taxon>Malvaceae</taxon>
        <taxon>Byttnerioideae</taxon>
        <taxon>Theobroma</taxon>
    </lineage>
</organism>
<keyword evidence="1" id="KW-0479">Metal-binding</keyword>
<dbReference type="Gramene" id="EOY13874">
    <property type="protein sequence ID" value="EOY13874"/>
    <property type="gene ID" value="TCM_032568"/>
</dbReference>
<reference evidence="6 7" key="1">
    <citation type="journal article" date="2013" name="Genome Biol.">
        <title>The genome sequence of the most widely cultivated cacao type and its use to identify candidate genes regulating pod color.</title>
        <authorList>
            <person name="Motamayor J.C."/>
            <person name="Mockaitis K."/>
            <person name="Schmutz J."/>
            <person name="Haiminen N."/>
            <person name="Iii D.L."/>
            <person name="Cornejo O."/>
            <person name="Findley S.D."/>
            <person name="Zheng P."/>
            <person name="Utro F."/>
            <person name="Royaert S."/>
            <person name="Saski C."/>
            <person name="Jenkins J."/>
            <person name="Podicheti R."/>
            <person name="Zhao M."/>
            <person name="Scheffler B.E."/>
            <person name="Stack J.C."/>
            <person name="Feltus F.A."/>
            <person name="Mustiga G.M."/>
            <person name="Amores F."/>
            <person name="Phillips W."/>
            <person name="Marelli J.P."/>
            <person name="May G.D."/>
            <person name="Shapiro H."/>
            <person name="Ma J."/>
            <person name="Bustamante C.D."/>
            <person name="Schnell R.J."/>
            <person name="Main D."/>
            <person name="Gilbert D."/>
            <person name="Parida L."/>
            <person name="Kuhn D.N."/>
        </authorList>
    </citation>
    <scope>NUCLEOTIDE SEQUENCE [LARGE SCALE GENOMIC DNA]</scope>
    <source>
        <strain evidence="7">cv. Matina 1-6</strain>
    </source>
</reference>
<dbReference type="eggNOG" id="KOG0800">
    <property type="taxonomic scope" value="Eukaryota"/>
</dbReference>
<dbReference type="SUPFAM" id="SSF57850">
    <property type="entry name" value="RING/U-box"/>
    <property type="match status" value="1"/>
</dbReference>
<dbReference type="InterPro" id="IPR011016">
    <property type="entry name" value="Znf_RING-CH"/>
</dbReference>
<evidence type="ECO:0000313" key="7">
    <source>
        <dbReference type="Proteomes" id="UP000026915"/>
    </source>
</evidence>
<evidence type="ECO:0000259" key="5">
    <source>
        <dbReference type="PROSITE" id="PS50089"/>
    </source>
</evidence>
<dbReference type="PANTHER" id="PTHR45969">
    <property type="entry name" value="RING ZINC FINGER PROTEIN-RELATED"/>
    <property type="match status" value="1"/>
</dbReference>
<dbReference type="InterPro" id="IPR013083">
    <property type="entry name" value="Znf_RING/FYVE/PHD"/>
</dbReference>
<evidence type="ECO:0000256" key="2">
    <source>
        <dbReference type="ARBA" id="ARBA00022771"/>
    </source>
</evidence>
<evidence type="ECO:0000256" key="1">
    <source>
        <dbReference type="ARBA" id="ARBA00022723"/>
    </source>
</evidence>
<dbReference type="EMBL" id="CM001885">
    <property type="protein sequence ID" value="EOY13874.1"/>
    <property type="molecule type" value="Genomic_DNA"/>
</dbReference>
<dbReference type="SMART" id="SM00744">
    <property type="entry name" value="RINGv"/>
    <property type="match status" value="1"/>
</dbReference>
<dbReference type="PANTHER" id="PTHR45969:SF55">
    <property type="entry name" value="OS07G0686300 PROTEIN"/>
    <property type="match status" value="1"/>
</dbReference>
<dbReference type="InParanoid" id="A0A061FHD2"/>
<evidence type="ECO:0000256" key="3">
    <source>
        <dbReference type="ARBA" id="ARBA00022833"/>
    </source>
</evidence>
<protein>
    <submittedName>
        <fullName evidence="6">RING/U-box superfamily protein, putative</fullName>
    </submittedName>
</protein>
<dbReference type="HOGENOM" id="CLU_136474_0_0_1"/>
<dbReference type="GO" id="GO:0061630">
    <property type="term" value="F:ubiquitin protein ligase activity"/>
    <property type="evidence" value="ECO:0000318"/>
    <property type="project" value="GO_Central"/>
</dbReference>
<dbReference type="Pfam" id="PF13639">
    <property type="entry name" value="zf-RING_2"/>
    <property type="match status" value="1"/>
</dbReference>
<name>A0A061FHD2_THECC</name>
<dbReference type="GO" id="GO:0016567">
    <property type="term" value="P:protein ubiquitination"/>
    <property type="evidence" value="ECO:0000318"/>
    <property type="project" value="GO_Central"/>
</dbReference>
<dbReference type="InterPro" id="IPR001841">
    <property type="entry name" value="Znf_RING"/>
</dbReference>
<evidence type="ECO:0000313" key="6">
    <source>
        <dbReference type="EMBL" id="EOY13874.1"/>
    </source>
</evidence>
<dbReference type="PROSITE" id="PS50089">
    <property type="entry name" value="ZF_RING_2"/>
    <property type="match status" value="1"/>
</dbReference>
<dbReference type="OMA" id="IPAECAV"/>
<feature type="domain" description="RING-type" evidence="5">
    <location>
        <begin position="110"/>
        <end position="152"/>
    </location>
</feature>
<dbReference type="Proteomes" id="UP000026915">
    <property type="component" value="Chromosome 7"/>
</dbReference>